<dbReference type="Gene3D" id="1.10.10.10">
    <property type="entry name" value="Winged helix-like DNA-binding domain superfamily/Winged helix DNA-binding domain"/>
    <property type="match status" value="1"/>
</dbReference>
<dbReference type="InterPro" id="IPR036390">
    <property type="entry name" value="WH_DNA-bd_sf"/>
</dbReference>
<evidence type="ECO:0000313" key="3">
    <source>
        <dbReference type="Proteomes" id="UP000254634"/>
    </source>
</evidence>
<dbReference type="AlphaFoldDB" id="A0A380KZW5"/>
<feature type="domain" description="HTH marR-type" evidence="1">
    <location>
        <begin position="18"/>
        <end position="78"/>
    </location>
</feature>
<evidence type="ECO:0000313" key="2">
    <source>
        <dbReference type="EMBL" id="SUN77543.1"/>
    </source>
</evidence>
<keyword evidence="3" id="KW-1185">Reference proteome</keyword>
<organism evidence="2 3">
    <name type="scientific">Streptococcus massiliensis</name>
    <dbReference type="NCBI Taxonomy" id="313439"/>
    <lineage>
        <taxon>Bacteria</taxon>
        <taxon>Bacillati</taxon>
        <taxon>Bacillota</taxon>
        <taxon>Bacilli</taxon>
        <taxon>Lactobacillales</taxon>
        <taxon>Streptococcaceae</taxon>
        <taxon>Streptococcus</taxon>
    </lineage>
</organism>
<dbReference type="STRING" id="1123307.GCA_000380065_00145"/>
<proteinExistence type="predicted"/>
<dbReference type="GO" id="GO:0003700">
    <property type="term" value="F:DNA-binding transcription factor activity"/>
    <property type="evidence" value="ECO:0007669"/>
    <property type="project" value="InterPro"/>
</dbReference>
<dbReference type="EMBL" id="UHFR01000005">
    <property type="protein sequence ID" value="SUN77543.1"/>
    <property type="molecule type" value="Genomic_DNA"/>
</dbReference>
<dbReference type="Proteomes" id="UP000254634">
    <property type="component" value="Unassembled WGS sequence"/>
</dbReference>
<dbReference type="RefSeq" id="WP_018370827.1">
    <property type="nucleotide sequence ID" value="NZ_UHFR01000005.1"/>
</dbReference>
<evidence type="ECO:0000259" key="1">
    <source>
        <dbReference type="Pfam" id="PF12802"/>
    </source>
</evidence>
<gene>
    <name evidence="2" type="ORF">NCTC13765_02070</name>
</gene>
<reference evidence="2" key="1">
    <citation type="submission" date="2018-06" db="EMBL/GenBank/DDBJ databases">
        <authorList>
            <consortium name="Pathogen Informatics"/>
            <person name="Doyle S."/>
        </authorList>
    </citation>
    <scope>NUCLEOTIDE SEQUENCE [LARGE SCALE GENOMIC DNA]</scope>
    <source>
        <strain evidence="2">NCTC13765</strain>
    </source>
</reference>
<dbReference type="SUPFAM" id="SSF46785">
    <property type="entry name" value="Winged helix' DNA-binding domain"/>
    <property type="match status" value="1"/>
</dbReference>
<protein>
    <submittedName>
        <fullName evidence="2">Predicted transcriptional regulator</fullName>
    </submittedName>
</protein>
<dbReference type="InterPro" id="IPR036388">
    <property type="entry name" value="WH-like_DNA-bd_sf"/>
</dbReference>
<dbReference type="OrthoDB" id="2223989at2"/>
<dbReference type="Pfam" id="PF12802">
    <property type="entry name" value="MarR_2"/>
    <property type="match status" value="1"/>
</dbReference>
<accession>A0A380KZW5</accession>
<sequence length="150" mass="17522">MEKEYRQRLDEIAEIFIGLDFAKNQARILAFLVMEEKGAVSFNRIVQELTLSKASASTALQALIQKGLVAYQSQENRRERIIQVNLYGVVDYISYRMQILQEMRLLFEKMAEHHQADENYSREFQDIALLYDNLDEAVMKILKAFKGKHS</sequence>
<dbReference type="InterPro" id="IPR000835">
    <property type="entry name" value="HTH_MarR-typ"/>
</dbReference>
<name>A0A380KZW5_9STRE</name>